<feature type="transmembrane region" description="Helical" evidence="3">
    <location>
        <begin position="63"/>
        <end position="85"/>
    </location>
</feature>
<feature type="compositionally biased region" description="Low complexity" evidence="2">
    <location>
        <begin position="1"/>
        <end position="19"/>
    </location>
</feature>
<keyword evidence="3" id="KW-0812">Transmembrane</keyword>
<sequence length="449" mass="49783">MNNNLVNNNVNDDVSNNVSKQPKDSVQDKSTEVTDAKPNTSDNNKKSRTAATATVAKPSRLPLLVALLALLMALTALTSTAYVGWRGKALEDRQPALQSEQEYLQSQIARQQARLTETIQTLSPVEQQIEALQQRNDRLLNRIDVLSRHVRELAGSSRDGWQLAEVEYLLRLANQKLLMTSDVISARTLLQDADNILLELDDYSLFPVREALAEDLAVLRMVPHLDQEGIYLRLSALSHQVDKLPLLQPEGFNGTTPVNRTEALPAKVLSTEAPATETESSGWQSVLLDMLKNTWDSFTGLFRFTTDRTSPAMPLLTAEDNLLMRQNLKLLIEQVKLALLAREQGIYDESLQQAQSWVQRYFEMSGDTSLGMLKELQSLSSVTVSPKLPNINRALDAIEQFQSSDKPSGSPESSEIAPDNKATPDNEAAPDNEAPPTNEQEADSEVHTS</sequence>
<dbReference type="Proteomes" id="UP001163255">
    <property type="component" value="Chromosome"/>
</dbReference>
<name>A0ABY6GYU1_9GAMM</name>
<evidence type="ECO:0000256" key="2">
    <source>
        <dbReference type="SAM" id="MobiDB-lite"/>
    </source>
</evidence>
<gene>
    <name evidence="4" type="ORF">NX720_08835</name>
</gene>
<feature type="coiled-coil region" evidence="1">
    <location>
        <begin position="122"/>
        <end position="149"/>
    </location>
</feature>
<evidence type="ECO:0000313" key="5">
    <source>
        <dbReference type="Proteomes" id="UP001163255"/>
    </source>
</evidence>
<protein>
    <submittedName>
        <fullName evidence="4">Uroporphyrinogen-III C-methyltransferase</fullName>
    </submittedName>
</protein>
<dbReference type="EMBL" id="CP103300">
    <property type="protein sequence ID" value="UYM17992.1"/>
    <property type="molecule type" value="Genomic_DNA"/>
</dbReference>
<feature type="compositionally biased region" description="Low complexity" evidence="2">
    <location>
        <begin position="403"/>
        <end position="415"/>
    </location>
</feature>
<dbReference type="PANTHER" id="PTHR38043">
    <property type="entry name" value="PROTEIN HEMX"/>
    <property type="match status" value="1"/>
</dbReference>
<evidence type="ECO:0000256" key="3">
    <source>
        <dbReference type="SAM" id="Phobius"/>
    </source>
</evidence>
<reference evidence="4" key="1">
    <citation type="submission" date="2022-10" db="EMBL/GenBank/DDBJ databases">
        <title>Completed Genome Sequence of two octocoral isolated bacterium, Endozoicomonas euniceicola EF212T and Endozoicomonas gorgoniicola PS125T.</title>
        <authorList>
            <person name="Chiou Y.-J."/>
            <person name="Chen Y.-H."/>
        </authorList>
    </citation>
    <scope>NUCLEOTIDE SEQUENCE</scope>
    <source>
        <strain evidence="4">EF212</strain>
    </source>
</reference>
<keyword evidence="5" id="KW-1185">Reference proteome</keyword>
<keyword evidence="1" id="KW-0175">Coiled coil</keyword>
<dbReference type="InterPro" id="IPR007470">
    <property type="entry name" value="HemX"/>
</dbReference>
<dbReference type="PANTHER" id="PTHR38043:SF1">
    <property type="entry name" value="PROTEIN HEMX"/>
    <property type="match status" value="1"/>
</dbReference>
<keyword evidence="3" id="KW-0472">Membrane</keyword>
<evidence type="ECO:0000313" key="4">
    <source>
        <dbReference type="EMBL" id="UYM17992.1"/>
    </source>
</evidence>
<evidence type="ECO:0000256" key="1">
    <source>
        <dbReference type="SAM" id="Coils"/>
    </source>
</evidence>
<keyword evidence="3" id="KW-1133">Transmembrane helix</keyword>
<feature type="region of interest" description="Disordered" evidence="2">
    <location>
        <begin position="400"/>
        <end position="449"/>
    </location>
</feature>
<accession>A0ABY6GYU1</accession>
<proteinExistence type="predicted"/>
<dbReference type="RefSeq" id="WP_262600766.1">
    <property type="nucleotide sequence ID" value="NZ_CP103300.1"/>
</dbReference>
<organism evidence="4 5">
    <name type="scientific">Endozoicomonas euniceicola</name>
    <dbReference type="NCBI Taxonomy" id="1234143"/>
    <lineage>
        <taxon>Bacteria</taxon>
        <taxon>Pseudomonadati</taxon>
        <taxon>Pseudomonadota</taxon>
        <taxon>Gammaproteobacteria</taxon>
        <taxon>Oceanospirillales</taxon>
        <taxon>Endozoicomonadaceae</taxon>
        <taxon>Endozoicomonas</taxon>
    </lineage>
</organism>
<dbReference type="Pfam" id="PF04375">
    <property type="entry name" value="HemX"/>
    <property type="match status" value="1"/>
</dbReference>
<feature type="compositionally biased region" description="Basic and acidic residues" evidence="2">
    <location>
        <begin position="21"/>
        <end position="35"/>
    </location>
</feature>
<feature type="region of interest" description="Disordered" evidence="2">
    <location>
        <begin position="1"/>
        <end position="53"/>
    </location>
</feature>